<evidence type="ECO:0000313" key="6">
    <source>
        <dbReference type="EMBL" id="MTB96990.1"/>
    </source>
</evidence>
<dbReference type="GO" id="GO:0042301">
    <property type="term" value="F:phosphate ion binding"/>
    <property type="evidence" value="ECO:0007669"/>
    <property type="project" value="InterPro"/>
</dbReference>
<dbReference type="EMBL" id="WLCI01000019">
    <property type="protein sequence ID" value="MTB96990.1"/>
    <property type="molecule type" value="Genomic_DNA"/>
</dbReference>
<dbReference type="GO" id="GO:0043190">
    <property type="term" value="C:ATP-binding cassette (ABC) transporter complex"/>
    <property type="evidence" value="ECO:0007669"/>
    <property type="project" value="InterPro"/>
</dbReference>
<proteinExistence type="inferred from homology"/>
<evidence type="ECO:0000256" key="1">
    <source>
        <dbReference type="ARBA" id="ARBA00008725"/>
    </source>
</evidence>
<keyword evidence="7" id="KW-1185">Reference proteome</keyword>
<gene>
    <name evidence="6" type="ORF">GGQ22_18105</name>
</gene>
<dbReference type="Proteomes" id="UP000433406">
    <property type="component" value="Unassembled WGS sequence"/>
</dbReference>
<evidence type="ECO:0000256" key="2">
    <source>
        <dbReference type="ARBA" id="ARBA00022448"/>
    </source>
</evidence>
<dbReference type="PANTHER" id="PTHR42996:SF1">
    <property type="entry name" value="PHOSPHATE-BINDING PROTEIN PSTS"/>
    <property type="match status" value="1"/>
</dbReference>
<dbReference type="CDD" id="cd13565">
    <property type="entry name" value="PBP2_PstS"/>
    <property type="match status" value="1"/>
</dbReference>
<dbReference type="GO" id="GO:0035435">
    <property type="term" value="P:phosphate ion transmembrane transport"/>
    <property type="evidence" value="ECO:0007669"/>
    <property type="project" value="InterPro"/>
</dbReference>
<dbReference type="Gene3D" id="3.40.190.10">
    <property type="entry name" value="Periplasmic binding protein-like II"/>
    <property type="match status" value="2"/>
</dbReference>
<dbReference type="InterPro" id="IPR050962">
    <property type="entry name" value="Phosphate-bind_PstS"/>
</dbReference>
<dbReference type="AlphaFoldDB" id="A0A6I3JFX8"/>
<protein>
    <recommendedName>
        <fullName evidence="4">Phosphate-binding protein</fullName>
    </recommendedName>
</protein>
<dbReference type="InterPro" id="IPR024370">
    <property type="entry name" value="PBP_domain"/>
</dbReference>
<accession>A0A6I3JFX8</accession>
<evidence type="ECO:0000256" key="4">
    <source>
        <dbReference type="PIRNR" id="PIRNR002756"/>
    </source>
</evidence>
<dbReference type="SUPFAM" id="SSF53850">
    <property type="entry name" value="Periplasmic binding protein-like II"/>
    <property type="match status" value="1"/>
</dbReference>
<dbReference type="PIRSF" id="PIRSF002756">
    <property type="entry name" value="PstS"/>
    <property type="match status" value="1"/>
</dbReference>
<comment type="caution">
    <text evidence="6">The sequence shown here is derived from an EMBL/GenBank/DDBJ whole genome shotgun (WGS) entry which is preliminary data.</text>
</comment>
<dbReference type="Pfam" id="PF12849">
    <property type="entry name" value="PBP_like_2"/>
    <property type="match status" value="1"/>
</dbReference>
<feature type="domain" description="PBP" evidence="5">
    <location>
        <begin position="72"/>
        <end position="371"/>
    </location>
</feature>
<reference evidence="6 7" key="1">
    <citation type="submission" date="2019-10" db="EMBL/GenBank/DDBJ databases">
        <title>Nocardioides novel species isolated from the excrement of Marmot.</title>
        <authorList>
            <person name="Zhang G."/>
        </authorList>
    </citation>
    <scope>NUCLEOTIDE SEQUENCE [LARGE SCALE GENOMIC DNA]</scope>
    <source>
        <strain evidence="7">zg-579</strain>
    </source>
</reference>
<evidence type="ECO:0000313" key="7">
    <source>
        <dbReference type="Proteomes" id="UP000433406"/>
    </source>
</evidence>
<dbReference type="PANTHER" id="PTHR42996">
    <property type="entry name" value="PHOSPHATE-BINDING PROTEIN PSTS"/>
    <property type="match status" value="1"/>
</dbReference>
<keyword evidence="3 4" id="KW-0592">Phosphate transport</keyword>
<evidence type="ECO:0000256" key="3">
    <source>
        <dbReference type="ARBA" id="ARBA00022592"/>
    </source>
</evidence>
<sequence>MSGCRSPLVHVRRGVHTPSLPTFLSVTFTSPSGAAVKSTSVRTAVVPGIAALVLTFSACSAGNAGDGATGSGEGVSGQLAGGGASSQEAAQLAWTVGFQRENPDATVTYDPVGSGGGRENFIAGAFPFAATDAYLTDDEGELSAATERCGGDAPIEIPNYISPIALVHNIEGVDELNLSPETIAGIFSGEITTWDAPEIKKDNPDADLPSAPINAVHRSDESGTTENFTHYLDVVAGDAWSAGAVEVWPEEFGGEGAQGTSGVVSAVRSGTNSIGYADASQAGDLAVAKVGVGDEFVGPTADAAAKILDVSPRVEGRDDSSIVFDLDYETEESGVYPIVLTSYLLACPSYSGDEAEDGELTKAYLTYILSDAGQDFGAEEAGSAPLSDELRGRVQELAEGITVE</sequence>
<name>A0A6I3JFX8_9ACTN</name>
<keyword evidence="2 4" id="KW-0813">Transport</keyword>
<organism evidence="6 7">
    <name type="scientific">Nocardioides marmotae</name>
    <dbReference type="NCBI Taxonomy" id="2663857"/>
    <lineage>
        <taxon>Bacteria</taxon>
        <taxon>Bacillati</taxon>
        <taxon>Actinomycetota</taxon>
        <taxon>Actinomycetes</taxon>
        <taxon>Propionibacteriales</taxon>
        <taxon>Nocardioidaceae</taxon>
        <taxon>Nocardioides</taxon>
    </lineage>
</organism>
<comment type="similarity">
    <text evidence="1 4">Belongs to the PstS family.</text>
</comment>
<dbReference type="InterPro" id="IPR005673">
    <property type="entry name" value="ABC_phos-bd_PstS"/>
</dbReference>
<evidence type="ECO:0000259" key="5">
    <source>
        <dbReference type="Pfam" id="PF12849"/>
    </source>
</evidence>